<dbReference type="AlphaFoldDB" id="A0A382RMF9"/>
<reference evidence="1" key="1">
    <citation type="submission" date="2018-05" db="EMBL/GenBank/DDBJ databases">
        <authorList>
            <person name="Lanie J.A."/>
            <person name="Ng W.-L."/>
            <person name="Kazmierczak K.M."/>
            <person name="Andrzejewski T.M."/>
            <person name="Davidsen T.M."/>
            <person name="Wayne K.J."/>
            <person name="Tettelin H."/>
            <person name="Glass J.I."/>
            <person name="Rusch D."/>
            <person name="Podicherti R."/>
            <person name="Tsui H.-C.T."/>
            <person name="Winkler M.E."/>
        </authorList>
    </citation>
    <scope>NUCLEOTIDE SEQUENCE</scope>
</reference>
<proteinExistence type="predicted"/>
<accession>A0A382RMF9</accession>
<organism evidence="1">
    <name type="scientific">marine metagenome</name>
    <dbReference type="NCBI Taxonomy" id="408172"/>
    <lineage>
        <taxon>unclassified sequences</taxon>
        <taxon>metagenomes</taxon>
        <taxon>ecological metagenomes</taxon>
    </lineage>
</organism>
<protein>
    <submittedName>
        <fullName evidence="1">Uncharacterized protein</fullName>
    </submittedName>
</protein>
<gene>
    <name evidence="1" type="ORF">METZ01_LOCUS351131</name>
</gene>
<feature type="non-terminal residue" evidence="1">
    <location>
        <position position="79"/>
    </location>
</feature>
<evidence type="ECO:0000313" key="1">
    <source>
        <dbReference type="EMBL" id="SVC98277.1"/>
    </source>
</evidence>
<sequence>MTGRQIQGRDEEVTALDQRSVGWLRYLYRKATTPDNWDRDGRPHPHWDNITGAPLTSWHRFDLVDSSYAVALMSDRTPA</sequence>
<name>A0A382RMF9_9ZZZZ</name>
<dbReference type="EMBL" id="UINC01122456">
    <property type="protein sequence ID" value="SVC98277.1"/>
    <property type="molecule type" value="Genomic_DNA"/>
</dbReference>